<keyword evidence="13 17" id="KW-0234">DNA repair</keyword>
<dbReference type="Pfam" id="PF17755">
    <property type="entry name" value="UvrA_DNA-bind"/>
    <property type="match status" value="1"/>
</dbReference>
<keyword evidence="4 17" id="KW-0677">Repeat</keyword>
<dbReference type="InterPro" id="IPR003439">
    <property type="entry name" value="ABC_transporter-like_ATP-bd"/>
</dbReference>
<evidence type="ECO:0000256" key="8">
    <source>
        <dbReference type="ARBA" id="ARBA00022771"/>
    </source>
</evidence>
<dbReference type="GO" id="GO:0009432">
    <property type="term" value="P:SOS response"/>
    <property type="evidence" value="ECO:0007669"/>
    <property type="project" value="UniProtKB-UniRule"/>
</dbReference>
<keyword evidence="10 17" id="KW-0067">ATP-binding</keyword>
<dbReference type="NCBIfam" id="NF001503">
    <property type="entry name" value="PRK00349.1"/>
    <property type="match status" value="1"/>
</dbReference>
<dbReference type="PROSITE" id="PS00211">
    <property type="entry name" value="ABC_TRANSPORTER_1"/>
    <property type="match status" value="2"/>
</dbReference>
<evidence type="ECO:0000256" key="7">
    <source>
        <dbReference type="ARBA" id="ARBA00022769"/>
    </source>
</evidence>
<dbReference type="InterPro" id="IPR017871">
    <property type="entry name" value="ABC_transporter-like_CS"/>
</dbReference>
<dbReference type="Proteomes" id="UP000092565">
    <property type="component" value="Chromosome"/>
</dbReference>
<keyword evidence="8 17" id="KW-0863">Zinc-finger</keyword>
<dbReference type="GO" id="GO:0003677">
    <property type="term" value="F:DNA binding"/>
    <property type="evidence" value="ECO:0007669"/>
    <property type="project" value="UniProtKB-UniRule"/>
</dbReference>
<keyword evidence="6 17" id="KW-0227">DNA damage</keyword>
<dbReference type="PANTHER" id="PTHR43152:SF3">
    <property type="entry name" value="UVRABC SYSTEM PROTEIN A"/>
    <property type="match status" value="1"/>
</dbReference>
<dbReference type="PANTHER" id="PTHR43152">
    <property type="entry name" value="UVRABC SYSTEM PROTEIN A"/>
    <property type="match status" value="1"/>
</dbReference>
<evidence type="ECO:0000256" key="16">
    <source>
        <dbReference type="ARBA" id="ARBA00042156"/>
    </source>
</evidence>
<accession>A0A1B0ZM85</accession>
<dbReference type="RefSeq" id="WP_065270381.1">
    <property type="nucleotide sequence ID" value="NZ_CP015124.1"/>
</dbReference>
<name>A0A1B0ZM85_9RHOB</name>
<dbReference type="PATRIC" id="fig|60890.4.peg.281"/>
<evidence type="ECO:0000313" key="22">
    <source>
        <dbReference type="Proteomes" id="UP001218364"/>
    </source>
</evidence>
<evidence type="ECO:0000256" key="11">
    <source>
        <dbReference type="ARBA" id="ARBA00022881"/>
    </source>
</evidence>
<protein>
    <recommendedName>
        <fullName evidence="15 17">UvrABC system protein A</fullName>
        <shortName evidence="17">UvrA protein</shortName>
    </recommendedName>
    <alternativeName>
        <fullName evidence="16 17">Excinuclease ABC subunit A</fullName>
    </alternativeName>
</protein>
<dbReference type="CDD" id="cd03271">
    <property type="entry name" value="ABC_UvrA_II"/>
    <property type="match status" value="1"/>
</dbReference>
<dbReference type="HAMAP" id="MF_00205">
    <property type="entry name" value="UvrA"/>
    <property type="match status" value="1"/>
</dbReference>
<evidence type="ECO:0000256" key="13">
    <source>
        <dbReference type="ARBA" id="ARBA00023204"/>
    </source>
</evidence>
<dbReference type="NCBIfam" id="TIGR00630">
    <property type="entry name" value="uvra"/>
    <property type="match status" value="1"/>
</dbReference>
<dbReference type="GO" id="GO:0016887">
    <property type="term" value="F:ATP hydrolysis activity"/>
    <property type="evidence" value="ECO:0007669"/>
    <property type="project" value="InterPro"/>
</dbReference>
<dbReference type="InterPro" id="IPR027417">
    <property type="entry name" value="P-loop_NTPase"/>
</dbReference>
<comment type="subunit">
    <text evidence="17">Forms a heterotetramer with UvrB during the search for lesions.</text>
</comment>
<evidence type="ECO:0000313" key="19">
    <source>
        <dbReference type="EMBL" id="ANP35228.1"/>
    </source>
</evidence>
<dbReference type="GO" id="GO:0009381">
    <property type="term" value="F:excinuclease ABC activity"/>
    <property type="evidence" value="ECO:0007669"/>
    <property type="project" value="UniProtKB-UniRule"/>
</dbReference>
<keyword evidence="7 17" id="KW-0228">DNA excision</keyword>
<reference evidence="19 21" key="1">
    <citation type="submission" date="2016-04" db="EMBL/GenBank/DDBJ databases">
        <authorList>
            <person name="Evans L.H."/>
            <person name="Alamgir A."/>
            <person name="Owens N."/>
            <person name="Weber N.D."/>
            <person name="Virtaneva K."/>
            <person name="Barbian K."/>
            <person name="Babar A."/>
            <person name="Rosenke K."/>
        </authorList>
    </citation>
    <scope>NUCLEOTIDE SEQUENCE [LARGE SCALE GENOMIC DNA]</scope>
    <source>
        <strain evidence="19 21">JL2886</strain>
    </source>
</reference>
<keyword evidence="11 17" id="KW-0267">Excision nuclease</keyword>
<dbReference type="CDD" id="cd03270">
    <property type="entry name" value="ABC_UvrA_I"/>
    <property type="match status" value="1"/>
</dbReference>
<dbReference type="GO" id="GO:0005737">
    <property type="term" value="C:cytoplasm"/>
    <property type="evidence" value="ECO:0007669"/>
    <property type="project" value="UniProtKB-SubCell"/>
</dbReference>
<dbReference type="Gene3D" id="1.10.8.280">
    <property type="entry name" value="ABC transporter ATPase domain-like"/>
    <property type="match status" value="1"/>
</dbReference>
<dbReference type="Gene3D" id="3.30.1490.20">
    <property type="entry name" value="ATP-grasp fold, A domain"/>
    <property type="match status" value="1"/>
</dbReference>
<evidence type="ECO:0000256" key="2">
    <source>
        <dbReference type="ARBA" id="ARBA00022490"/>
    </source>
</evidence>
<feature type="domain" description="ABC transporter" evidence="18">
    <location>
        <begin position="601"/>
        <end position="941"/>
    </location>
</feature>
<evidence type="ECO:0000256" key="6">
    <source>
        <dbReference type="ARBA" id="ARBA00022763"/>
    </source>
</evidence>
<feature type="binding site" evidence="17">
    <location>
        <begin position="34"/>
        <end position="41"/>
    </location>
    <ligand>
        <name>ATP</name>
        <dbReference type="ChEBI" id="CHEBI:30616"/>
    </ligand>
</feature>
<dbReference type="Proteomes" id="UP001218364">
    <property type="component" value="Unassembled WGS sequence"/>
</dbReference>
<dbReference type="EMBL" id="CP015124">
    <property type="protein sequence ID" value="ANP35228.1"/>
    <property type="molecule type" value="Genomic_DNA"/>
</dbReference>
<dbReference type="GO" id="GO:0008270">
    <property type="term" value="F:zinc ion binding"/>
    <property type="evidence" value="ECO:0007669"/>
    <property type="project" value="UniProtKB-UniRule"/>
</dbReference>
<feature type="binding site" evidence="17">
    <location>
        <begin position="645"/>
        <end position="652"/>
    </location>
    <ligand>
        <name>ATP</name>
        <dbReference type="ChEBI" id="CHEBI:30616"/>
    </ligand>
</feature>
<dbReference type="InterPro" id="IPR041552">
    <property type="entry name" value="UvrA_DNA-bd"/>
</dbReference>
<keyword evidence="9 17" id="KW-0862">Zinc</keyword>
<keyword evidence="17" id="KW-0742">SOS response</keyword>
<keyword evidence="21" id="KW-1185">Reference proteome</keyword>
<reference evidence="20 22" key="2">
    <citation type="submission" date="2023-02" db="EMBL/GenBank/DDBJ databases">
        <title>Population genomics of bacteria associated with diatom.</title>
        <authorList>
            <person name="Xie J."/>
            <person name="Wang H."/>
        </authorList>
    </citation>
    <scope>NUCLEOTIDE SEQUENCE [LARGE SCALE GENOMIC DNA]</scope>
    <source>
        <strain evidence="20 22">PT47_8</strain>
    </source>
</reference>
<evidence type="ECO:0000256" key="3">
    <source>
        <dbReference type="ARBA" id="ARBA00022723"/>
    </source>
</evidence>
<organism evidence="19 21">
    <name type="scientific">Phaeobacter gallaeciensis</name>
    <dbReference type="NCBI Taxonomy" id="60890"/>
    <lineage>
        <taxon>Bacteria</taxon>
        <taxon>Pseudomonadati</taxon>
        <taxon>Pseudomonadota</taxon>
        <taxon>Alphaproteobacteria</taxon>
        <taxon>Rhodobacterales</taxon>
        <taxon>Roseobacteraceae</taxon>
        <taxon>Phaeobacter</taxon>
    </lineage>
</organism>
<comment type="caution">
    <text evidence="17">Lacks conserved residue(s) required for the propagation of feature annotation.</text>
</comment>
<comment type="function">
    <text evidence="17">The UvrABC repair system catalyzes the recognition and processing of DNA lesions. UvrA is an ATPase and a DNA-binding protein. A damage recognition complex composed of 2 UvrA and 2 UvrB subunits scans DNA for abnormalities. When the presence of a lesion has been verified by UvrB, the UvrA molecules dissociate.</text>
</comment>
<dbReference type="Pfam" id="PF17760">
    <property type="entry name" value="UvrA_inter"/>
    <property type="match status" value="1"/>
</dbReference>
<evidence type="ECO:0000256" key="5">
    <source>
        <dbReference type="ARBA" id="ARBA00022741"/>
    </source>
</evidence>
<evidence type="ECO:0000256" key="15">
    <source>
        <dbReference type="ARBA" id="ARBA00039316"/>
    </source>
</evidence>
<keyword evidence="3 17" id="KW-0479">Metal-binding</keyword>
<dbReference type="OrthoDB" id="9809851at2"/>
<keyword evidence="12 17" id="KW-0238">DNA-binding</keyword>
<dbReference type="GO" id="GO:0009380">
    <property type="term" value="C:excinuclease repair complex"/>
    <property type="evidence" value="ECO:0007669"/>
    <property type="project" value="InterPro"/>
</dbReference>
<dbReference type="GO" id="GO:0006289">
    <property type="term" value="P:nucleotide-excision repair"/>
    <property type="evidence" value="ECO:0007669"/>
    <property type="project" value="UniProtKB-UniRule"/>
</dbReference>
<dbReference type="EMBL" id="JARCJK010000001">
    <property type="protein sequence ID" value="MDE4164804.1"/>
    <property type="molecule type" value="Genomic_DNA"/>
</dbReference>
<evidence type="ECO:0000313" key="20">
    <source>
        <dbReference type="EMBL" id="MDE4164804.1"/>
    </source>
</evidence>
<dbReference type="AlphaFoldDB" id="A0A1B0ZM85"/>
<sequence length="953" mass="105925">MAELKSIEVRGAREHNLKNIDVDIPRDELVVITGLSGSGKSSLAFDTIYAEGQRRYVESLSAYARQFLDMMEKPDVDHISGLSPAISIEQKTTSKNPRSTVGTVTEIYDYLRLLFARAGTPYSPATGLPIEAQQVQDMVDRVMTLEEGTRGYLLAPIVRDRKGEYKKEFLELRKQGFQRVKVDGEFYELDEPPTLDKKFRHDIDVVVDRIVVREGLETRLADSLRTALDLADGIAILETAPREGDPERITFSENFACPVSGFTIPEIEPRLFSFNAPFGACPECDGLGMELFFDERLVVPDQSLKVYDGALAPWRKGKSPYFLQTIEAIAKHYEFDKNTPWKDLPAHVKQVFLYGSGDEEIPFRYDEGGRVYNVTRVFEGVIPNMERRYRETDSNWIREEFERYQNNRPCGACGGYRLREEALAVRIADIHVGQVVQKSIREALAWIEEVPNHLSTQKQEIARAIVKEIRERLGFLNNVGLEYLTLSRNSGTLSGGESQRIRLASQIGSGLTGVLYVLDEPSIGLHQRDNDRLITTLKNLRDQGNTVIVVEHDEDMIRQADYVFDIGPGAGVHGGQVVSHGTPQQIAADAASVTGQYLSGVREIEIPAKRRKGNKKKIKVVKATGNNLKEVTAEFPLGKFVCVSGVSGGGKSTLTIETLFKTASMRLNGARQTPAPCETIKGLEHLDKVIDIDQRPIGRTPRSNPATYTGAFTPIRDWFAGLPEAKTRGYKPGRFSFNVKGGRCEACQGDGVIKIEMHFLPDVYVECETCKGKRYNRETLEVTFKGKSIADVLDMTVEEAQQFFAAVPSIRDKMDALMRVGLGYIKVGQQATTLSGGEAQRVKLSKELSKRSTGRTLYILDEPTTGLHFEDVKKLLEVLHELVDQGNSVVVIEHNLDVIKTADHIIDIGPEGGDGGGEIVATGTPEQVAAEPRSHTGRYLKPMLEQAGRVAAE</sequence>
<dbReference type="Gene3D" id="3.40.50.300">
    <property type="entry name" value="P-loop containing nucleotide triphosphate hydrolases"/>
    <property type="match status" value="2"/>
</dbReference>
<evidence type="ECO:0000259" key="18">
    <source>
        <dbReference type="PROSITE" id="PS50893"/>
    </source>
</evidence>
<dbReference type="PROSITE" id="PS50893">
    <property type="entry name" value="ABC_TRANSPORTER_2"/>
    <property type="match status" value="1"/>
</dbReference>
<keyword evidence="5 17" id="KW-0547">Nucleotide-binding</keyword>
<dbReference type="InterPro" id="IPR004602">
    <property type="entry name" value="UvrA"/>
</dbReference>
<evidence type="ECO:0000256" key="1">
    <source>
        <dbReference type="ARBA" id="ARBA00004496"/>
    </source>
</evidence>
<evidence type="ECO:0000256" key="12">
    <source>
        <dbReference type="ARBA" id="ARBA00023125"/>
    </source>
</evidence>
<comment type="subcellular location">
    <subcellularLocation>
        <location evidence="1 17">Cytoplasm</location>
    </subcellularLocation>
</comment>
<dbReference type="FunFam" id="1.20.1580.10:FF:000002">
    <property type="entry name" value="UvrABC system protein A"/>
    <property type="match status" value="1"/>
</dbReference>
<evidence type="ECO:0000256" key="10">
    <source>
        <dbReference type="ARBA" id="ARBA00022840"/>
    </source>
</evidence>
<comment type="similarity">
    <text evidence="14 17">Belongs to the ABC transporter superfamily. UvrA family.</text>
</comment>
<evidence type="ECO:0000256" key="14">
    <source>
        <dbReference type="ARBA" id="ARBA00038000"/>
    </source>
</evidence>
<evidence type="ECO:0000256" key="17">
    <source>
        <dbReference type="HAMAP-Rule" id="MF_00205"/>
    </source>
</evidence>
<evidence type="ECO:0000256" key="4">
    <source>
        <dbReference type="ARBA" id="ARBA00022737"/>
    </source>
</evidence>
<proteinExistence type="inferred from homology"/>
<gene>
    <name evidence="17 19" type="primary">uvrA</name>
    <name evidence="19" type="ORF">JL2886_00295</name>
    <name evidence="20" type="ORF">PXK24_03815</name>
</gene>
<keyword evidence="20" id="KW-0378">Hydrolase</keyword>
<dbReference type="GO" id="GO:0005524">
    <property type="term" value="F:ATP binding"/>
    <property type="evidence" value="ECO:0007669"/>
    <property type="project" value="UniProtKB-UniRule"/>
</dbReference>
<feature type="zinc finger region" description="C4-type" evidence="17">
    <location>
        <begin position="744"/>
        <end position="770"/>
    </location>
</feature>
<evidence type="ECO:0000256" key="9">
    <source>
        <dbReference type="ARBA" id="ARBA00022833"/>
    </source>
</evidence>
<keyword evidence="2 17" id="KW-0963">Cytoplasm</keyword>
<dbReference type="SUPFAM" id="SSF52540">
    <property type="entry name" value="P-loop containing nucleoside triphosphate hydrolases"/>
    <property type="match status" value="2"/>
</dbReference>
<dbReference type="Gene3D" id="1.20.1580.10">
    <property type="entry name" value="ABC transporter ATPase like domain"/>
    <property type="match status" value="2"/>
</dbReference>
<dbReference type="InterPro" id="IPR013815">
    <property type="entry name" value="ATP_grasp_subdomain_1"/>
</dbReference>
<evidence type="ECO:0000313" key="21">
    <source>
        <dbReference type="Proteomes" id="UP000092565"/>
    </source>
</evidence>
<dbReference type="InterPro" id="IPR041102">
    <property type="entry name" value="UvrA_inter"/>
</dbReference>